<dbReference type="InterPro" id="IPR000740">
    <property type="entry name" value="GrpE"/>
</dbReference>
<comment type="subcellular location">
    <subcellularLocation>
        <location evidence="3">Cytoplasm</location>
    </subcellularLocation>
</comment>
<dbReference type="STRING" id="1797589.A2784_02665"/>
<dbReference type="GO" id="GO:0042803">
    <property type="term" value="F:protein homodimerization activity"/>
    <property type="evidence" value="ECO:0007669"/>
    <property type="project" value="InterPro"/>
</dbReference>
<dbReference type="GO" id="GO:0051087">
    <property type="term" value="F:protein-folding chaperone binding"/>
    <property type="evidence" value="ECO:0007669"/>
    <property type="project" value="InterPro"/>
</dbReference>
<dbReference type="Proteomes" id="UP000177324">
    <property type="component" value="Unassembled WGS sequence"/>
</dbReference>
<dbReference type="HAMAP" id="MF_01151">
    <property type="entry name" value="GrpE"/>
    <property type="match status" value="1"/>
</dbReference>
<dbReference type="PANTHER" id="PTHR21237">
    <property type="entry name" value="GRPE PROTEIN"/>
    <property type="match status" value="1"/>
</dbReference>
<evidence type="ECO:0000256" key="4">
    <source>
        <dbReference type="RuleBase" id="RU004478"/>
    </source>
</evidence>
<comment type="function">
    <text evidence="3">Participates actively in the response to hyperosmotic and heat shock by preventing the aggregation of stress-denatured proteins, in association with DnaK and GrpE. It is the nucleotide exchange factor for DnaK and may function as a thermosensor. Unfolded proteins bind initially to DnaJ; upon interaction with the DnaJ-bound protein, DnaK hydrolyzes its bound ATP, resulting in the formation of a stable complex. GrpE releases ADP from DnaK; ATP binding to DnaK triggers the release of the substrate protein, thus completing the reaction cycle. Several rounds of ATP-dependent interactions between DnaJ, DnaK and GrpE are required for fully efficient folding.</text>
</comment>
<dbReference type="GO" id="GO:0051082">
    <property type="term" value="F:unfolded protein binding"/>
    <property type="evidence" value="ECO:0007669"/>
    <property type="project" value="TreeGrafter"/>
</dbReference>
<comment type="caution">
    <text evidence="6">The sequence shown here is derived from an EMBL/GenBank/DDBJ whole genome shotgun (WGS) entry which is preliminary data.</text>
</comment>
<evidence type="ECO:0000256" key="5">
    <source>
        <dbReference type="SAM" id="Coils"/>
    </source>
</evidence>
<name>A0A1G1VM62_9BACT</name>
<evidence type="ECO:0000313" key="7">
    <source>
        <dbReference type="Proteomes" id="UP000177324"/>
    </source>
</evidence>
<dbReference type="GO" id="GO:0006457">
    <property type="term" value="P:protein folding"/>
    <property type="evidence" value="ECO:0007669"/>
    <property type="project" value="InterPro"/>
</dbReference>
<dbReference type="PANTHER" id="PTHR21237:SF23">
    <property type="entry name" value="GRPE PROTEIN HOMOLOG, MITOCHONDRIAL"/>
    <property type="match status" value="1"/>
</dbReference>
<sequence>MKNSIKQVTELEAKWKRAVADYRNLERRVNDQQQALVKFANAMLIEKLLAIGDDLERANDHLKDTGLKLIIERFKNILKSEGVDMIETQDKEFDPQVMECVDMIAGAKNQVVKVTLPGYTLNGKVLRPAKVLVGKGGR</sequence>
<keyword evidence="3" id="KW-0346">Stress response</keyword>
<dbReference type="CDD" id="cd00446">
    <property type="entry name" value="GrpE"/>
    <property type="match status" value="1"/>
</dbReference>
<reference evidence="6 7" key="1">
    <citation type="journal article" date="2016" name="Nat. Commun.">
        <title>Thousands of microbial genomes shed light on interconnected biogeochemical processes in an aquifer system.</title>
        <authorList>
            <person name="Anantharaman K."/>
            <person name="Brown C.T."/>
            <person name="Hug L.A."/>
            <person name="Sharon I."/>
            <person name="Castelle C.J."/>
            <person name="Probst A.J."/>
            <person name="Thomas B.C."/>
            <person name="Singh A."/>
            <person name="Wilkins M.J."/>
            <person name="Karaoz U."/>
            <person name="Brodie E.L."/>
            <person name="Williams K.H."/>
            <person name="Hubbard S.S."/>
            <person name="Banfield J.F."/>
        </authorList>
    </citation>
    <scope>NUCLEOTIDE SEQUENCE [LARGE SCALE GENOMIC DNA]</scope>
</reference>
<keyword evidence="2 3" id="KW-0143">Chaperone</keyword>
<dbReference type="SUPFAM" id="SSF58014">
    <property type="entry name" value="Coiled-coil domain of nucleotide exchange factor GrpE"/>
    <property type="match status" value="1"/>
</dbReference>
<dbReference type="EMBL" id="MHCH01000043">
    <property type="protein sequence ID" value="OGY16492.1"/>
    <property type="molecule type" value="Genomic_DNA"/>
</dbReference>
<evidence type="ECO:0000256" key="1">
    <source>
        <dbReference type="ARBA" id="ARBA00009054"/>
    </source>
</evidence>
<dbReference type="GO" id="GO:0005737">
    <property type="term" value="C:cytoplasm"/>
    <property type="evidence" value="ECO:0007669"/>
    <property type="project" value="UniProtKB-SubCell"/>
</dbReference>
<dbReference type="PRINTS" id="PR00773">
    <property type="entry name" value="GRPEPROTEIN"/>
</dbReference>
<gene>
    <name evidence="3" type="primary">grpE</name>
    <name evidence="6" type="ORF">A2784_02665</name>
</gene>
<comment type="similarity">
    <text evidence="1 3 4">Belongs to the GrpE family.</text>
</comment>
<feature type="coiled-coil region" evidence="5">
    <location>
        <begin position="8"/>
        <end position="42"/>
    </location>
</feature>
<dbReference type="InterPro" id="IPR009012">
    <property type="entry name" value="GrpE_head"/>
</dbReference>
<dbReference type="SUPFAM" id="SSF51064">
    <property type="entry name" value="Head domain of nucleotide exchange factor GrpE"/>
    <property type="match status" value="1"/>
</dbReference>
<dbReference type="GO" id="GO:0000774">
    <property type="term" value="F:adenyl-nucleotide exchange factor activity"/>
    <property type="evidence" value="ECO:0007669"/>
    <property type="project" value="InterPro"/>
</dbReference>
<organism evidence="6 7">
    <name type="scientific">Candidatus Chisholmbacteria bacterium RIFCSPHIGHO2_01_FULL_48_12</name>
    <dbReference type="NCBI Taxonomy" id="1797589"/>
    <lineage>
        <taxon>Bacteria</taxon>
        <taxon>Candidatus Chisholmiibacteriota</taxon>
    </lineage>
</organism>
<evidence type="ECO:0000313" key="6">
    <source>
        <dbReference type="EMBL" id="OGY16492.1"/>
    </source>
</evidence>
<evidence type="ECO:0000256" key="3">
    <source>
        <dbReference type="HAMAP-Rule" id="MF_01151"/>
    </source>
</evidence>
<dbReference type="InterPro" id="IPR013805">
    <property type="entry name" value="GrpE_CC"/>
</dbReference>
<keyword evidence="5" id="KW-0175">Coiled coil</keyword>
<dbReference type="Gene3D" id="2.30.22.10">
    <property type="entry name" value="Head domain of nucleotide exchange factor GrpE"/>
    <property type="match status" value="1"/>
</dbReference>
<proteinExistence type="inferred from homology"/>
<dbReference type="AlphaFoldDB" id="A0A1G1VM62"/>
<evidence type="ECO:0000256" key="2">
    <source>
        <dbReference type="ARBA" id="ARBA00023186"/>
    </source>
</evidence>
<dbReference type="Pfam" id="PF01025">
    <property type="entry name" value="GrpE"/>
    <property type="match status" value="1"/>
</dbReference>
<keyword evidence="3" id="KW-0963">Cytoplasm</keyword>
<accession>A0A1G1VM62</accession>
<comment type="subunit">
    <text evidence="3">Homodimer.</text>
</comment>
<protein>
    <recommendedName>
        <fullName evidence="3">Protein GrpE</fullName>
    </recommendedName>
    <alternativeName>
        <fullName evidence="3">HSP-70 cofactor</fullName>
    </alternativeName>
</protein>